<evidence type="ECO:0000313" key="11">
    <source>
        <dbReference type="Proteomes" id="UP001566331"/>
    </source>
</evidence>
<dbReference type="PRINTS" id="PR00723">
    <property type="entry name" value="SUBTILISIN"/>
</dbReference>
<dbReference type="InterPro" id="IPR036852">
    <property type="entry name" value="Peptidase_S8/S53_dom_sf"/>
</dbReference>
<evidence type="ECO:0000256" key="6">
    <source>
        <dbReference type="RuleBase" id="RU003355"/>
    </source>
</evidence>
<keyword evidence="7" id="KW-0732">Signal</keyword>
<dbReference type="Gene3D" id="2.60.120.380">
    <property type="match status" value="1"/>
</dbReference>
<evidence type="ECO:0000256" key="4">
    <source>
        <dbReference type="ARBA" id="ARBA00022825"/>
    </source>
</evidence>
<dbReference type="InterPro" id="IPR023828">
    <property type="entry name" value="Peptidase_S8_Ser-AS"/>
</dbReference>
<feature type="domain" description="Peptidase C-terminal archaeal/bacterial" evidence="9">
    <location>
        <begin position="528"/>
        <end position="594"/>
    </location>
</feature>
<dbReference type="PANTHER" id="PTHR43806">
    <property type="entry name" value="PEPTIDASE S8"/>
    <property type="match status" value="1"/>
</dbReference>
<evidence type="ECO:0000256" key="3">
    <source>
        <dbReference type="ARBA" id="ARBA00022801"/>
    </source>
</evidence>
<dbReference type="InterPro" id="IPR015500">
    <property type="entry name" value="Peptidase_S8_subtilisin-rel"/>
</dbReference>
<protein>
    <submittedName>
        <fullName evidence="10">S8 family serine peptidase</fullName>
    </submittedName>
</protein>
<keyword evidence="2 5" id="KW-0645">Protease</keyword>
<comment type="similarity">
    <text evidence="1 5 6">Belongs to the peptidase S8 family.</text>
</comment>
<name>A0ABV4HQ91_9GAMM</name>
<feature type="active site" description="Charge relay system" evidence="5">
    <location>
        <position position="232"/>
    </location>
</feature>
<proteinExistence type="inferred from homology"/>
<dbReference type="InterPro" id="IPR050131">
    <property type="entry name" value="Peptidase_S8_subtilisin-like"/>
</dbReference>
<feature type="active site" description="Charge relay system" evidence="5">
    <location>
        <position position="180"/>
    </location>
</feature>
<keyword evidence="3 5" id="KW-0378">Hydrolase</keyword>
<dbReference type="PROSITE" id="PS00138">
    <property type="entry name" value="SUBTILASE_SER"/>
    <property type="match status" value="1"/>
</dbReference>
<accession>A0ABV4HQ91</accession>
<dbReference type="Pfam" id="PF00082">
    <property type="entry name" value="Peptidase_S8"/>
    <property type="match status" value="1"/>
</dbReference>
<evidence type="ECO:0000259" key="9">
    <source>
        <dbReference type="Pfam" id="PF04151"/>
    </source>
</evidence>
<dbReference type="PROSITE" id="PS00137">
    <property type="entry name" value="SUBTILASE_HIS"/>
    <property type="match status" value="1"/>
</dbReference>
<keyword evidence="4 5" id="KW-0720">Serine protease</keyword>
<dbReference type="PROSITE" id="PS51892">
    <property type="entry name" value="SUBTILASE"/>
    <property type="match status" value="1"/>
</dbReference>
<organism evidence="10 11">
    <name type="scientific">Luteimonas salinilitoris</name>
    <dbReference type="NCBI Taxonomy" id="3237697"/>
    <lineage>
        <taxon>Bacteria</taxon>
        <taxon>Pseudomonadati</taxon>
        <taxon>Pseudomonadota</taxon>
        <taxon>Gammaproteobacteria</taxon>
        <taxon>Lysobacterales</taxon>
        <taxon>Lysobacteraceae</taxon>
        <taxon>Luteimonas</taxon>
    </lineage>
</organism>
<feature type="chain" id="PRO_5046278750" evidence="7">
    <location>
        <begin position="26"/>
        <end position="610"/>
    </location>
</feature>
<sequence length="610" mass="63098">MTGKKIKLRAITCAIALSLAGTAFAADRIEYERINLGALVDGESYGELVVKYREGTPQRQNPGSVANAIGASWTAALGSGAASAGQPLHVRRLGVGADVIRLPKLLDVAEARQLMRQIAADPAVEYVEPVVRMEKFAVPDDPRWDEQWHYHAPEESAGGINLAAALDHADGSGVVVAVLDTGLTDHPDLSANVLMDEGYDFVLRQPGGSDPGDFQELCLGTFCFLISPSSWHGTHVAGTVAAVTNDGIGVAGVAPNAVVLPVRVLGPGGGSSTDISDAILWSSGGEIDGVPANEFPADVINMSLGSGSPVACPNVYKDALAEAHRRDVTVVVAAGNSGNNSANEWGLGHTMGNCSEDIVVVGGTGPAGARGGVARDGTLLSRGSNHGGRIDIAAPYGIGTTVLGDPDNVLSTLNTGQRGPEEPTYEFYPGTSMASPHVAGAVALMQSVAPNRLSPDQVKQILKSTARPFPVELDKPVGIGILDAEAAVLAAMQPPCDQTDEGCALPPQQLFNAAPLMPLSADADDGVLYSFEATAGSMLNIMASGGAGDASLYVGFGTEPTADAYDFRSVRPGNNEVVRIAAPQAGTYFIRVTGEYEGITLRAQQARADD</sequence>
<dbReference type="InterPro" id="IPR023827">
    <property type="entry name" value="Peptidase_S8_Asp-AS"/>
</dbReference>
<evidence type="ECO:0000256" key="7">
    <source>
        <dbReference type="SAM" id="SignalP"/>
    </source>
</evidence>
<dbReference type="SUPFAM" id="SSF52743">
    <property type="entry name" value="Subtilisin-like"/>
    <property type="match status" value="1"/>
</dbReference>
<evidence type="ECO:0000256" key="5">
    <source>
        <dbReference type="PROSITE-ProRule" id="PRU01240"/>
    </source>
</evidence>
<dbReference type="PROSITE" id="PS00136">
    <property type="entry name" value="SUBTILASE_ASP"/>
    <property type="match status" value="1"/>
</dbReference>
<dbReference type="EMBL" id="JBFWIC010000011">
    <property type="protein sequence ID" value="MEZ0474898.1"/>
    <property type="molecule type" value="Genomic_DNA"/>
</dbReference>
<evidence type="ECO:0000313" key="10">
    <source>
        <dbReference type="EMBL" id="MEZ0474898.1"/>
    </source>
</evidence>
<dbReference type="Pfam" id="PF04151">
    <property type="entry name" value="PPC"/>
    <property type="match status" value="1"/>
</dbReference>
<dbReference type="InterPro" id="IPR022398">
    <property type="entry name" value="Peptidase_S8_His-AS"/>
</dbReference>
<dbReference type="Proteomes" id="UP001566331">
    <property type="component" value="Unassembled WGS sequence"/>
</dbReference>
<dbReference type="Gene3D" id="3.40.50.200">
    <property type="entry name" value="Peptidase S8/S53 domain"/>
    <property type="match status" value="1"/>
</dbReference>
<reference evidence="10 11" key="1">
    <citation type="submission" date="2024-07" db="EMBL/GenBank/DDBJ databases">
        <title>Luteimonas salilacus sp. nov., isolated from the shore soil of Salt Lake in Tibet of China.</title>
        <authorList>
            <person name="Zhang X."/>
            <person name="Li A."/>
        </authorList>
    </citation>
    <scope>NUCLEOTIDE SEQUENCE [LARGE SCALE GENOMIC DNA]</scope>
    <source>
        <strain evidence="10 11">B3-2-R+30</strain>
    </source>
</reference>
<evidence type="ECO:0000259" key="8">
    <source>
        <dbReference type="Pfam" id="PF00082"/>
    </source>
</evidence>
<feature type="signal peptide" evidence="7">
    <location>
        <begin position="1"/>
        <end position="25"/>
    </location>
</feature>
<dbReference type="RefSeq" id="WP_370562378.1">
    <property type="nucleotide sequence ID" value="NZ_JBFWIB010000001.1"/>
</dbReference>
<evidence type="ECO:0000256" key="2">
    <source>
        <dbReference type="ARBA" id="ARBA00022670"/>
    </source>
</evidence>
<feature type="domain" description="Peptidase S8/S53" evidence="8">
    <location>
        <begin position="171"/>
        <end position="480"/>
    </location>
</feature>
<gene>
    <name evidence="10" type="ORF">AB6713_09770</name>
</gene>
<dbReference type="InterPro" id="IPR000209">
    <property type="entry name" value="Peptidase_S8/S53_dom"/>
</dbReference>
<feature type="active site" description="Charge relay system" evidence="5">
    <location>
        <position position="432"/>
    </location>
</feature>
<comment type="caution">
    <text evidence="10">The sequence shown here is derived from an EMBL/GenBank/DDBJ whole genome shotgun (WGS) entry which is preliminary data.</text>
</comment>
<keyword evidence="11" id="KW-1185">Reference proteome</keyword>
<evidence type="ECO:0000256" key="1">
    <source>
        <dbReference type="ARBA" id="ARBA00011073"/>
    </source>
</evidence>
<dbReference type="InterPro" id="IPR007280">
    <property type="entry name" value="Peptidase_C_arc/bac"/>
</dbReference>
<dbReference type="PANTHER" id="PTHR43806:SF11">
    <property type="entry name" value="CEREVISIN-RELATED"/>
    <property type="match status" value="1"/>
</dbReference>